<keyword evidence="3" id="KW-1185">Reference proteome</keyword>
<evidence type="ECO:0000256" key="1">
    <source>
        <dbReference type="SAM" id="MobiDB-lite"/>
    </source>
</evidence>
<evidence type="ECO:0000313" key="2">
    <source>
        <dbReference type="EMBL" id="KAJ8420745.1"/>
    </source>
</evidence>
<organism evidence="2 3">
    <name type="scientific">Carnegiea gigantea</name>
    <dbReference type="NCBI Taxonomy" id="171969"/>
    <lineage>
        <taxon>Eukaryota</taxon>
        <taxon>Viridiplantae</taxon>
        <taxon>Streptophyta</taxon>
        <taxon>Embryophyta</taxon>
        <taxon>Tracheophyta</taxon>
        <taxon>Spermatophyta</taxon>
        <taxon>Magnoliopsida</taxon>
        <taxon>eudicotyledons</taxon>
        <taxon>Gunneridae</taxon>
        <taxon>Pentapetalae</taxon>
        <taxon>Caryophyllales</taxon>
        <taxon>Cactineae</taxon>
        <taxon>Cactaceae</taxon>
        <taxon>Cactoideae</taxon>
        <taxon>Echinocereeae</taxon>
        <taxon>Carnegiea</taxon>
    </lineage>
</organism>
<proteinExistence type="predicted"/>
<dbReference type="Proteomes" id="UP001153076">
    <property type="component" value="Unassembled WGS sequence"/>
</dbReference>
<dbReference type="AlphaFoldDB" id="A0A9Q1GHL2"/>
<evidence type="ECO:0000313" key="3">
    <source>
        <dbReference type="Proteomes" id="UP001153076"/>
    </source>
</evidence>
<comment type="caution">
    <text evidence="2">The sequence shown here is derived from an EMBL/GenBank/DDBJ whole genome shotgun (WGS) entry which is preliminary data.</text>
</comment>
<protein>
    <submittedName>
        <fullName evidence="2">Uncharacterized protein</fullName>
    </submittedName>
</protein>
<dbReference type="OrthoDB" id="1844242at2759"/>
<reference evidence="2" key="1">
    <citation type="submission" date="2022-04" db="EMBL/GenBank/DDBJ databases">
        <title>Carnegiea gigantea Genome sequencing and assembly v2.</title>
        <authorList>
            <person name="Copetti D."/>
            <person name="Sanderson M.J."/>
            <person name="Burquez A."/>
            <person name="Wojciechowski M.F."/>
        </authorList>
    </citation>
    <scope>NUCLEOTIDE SEQUENCE</scope>
    <source>
        <strain evidence="2">SGP5-SGP5p</strain>
        <tissue evidence="2">Aerial part</tissue>
    </source>
</reference>
<dbReference type="EMBL" id="JAKOGI010003182">
    <property type="protein sequence ID" value="KAJ8420745.1"/>
    <property type="molecule type" value="Genomic_DNA"/>
</dbReference>
<accession>A0A9Q1GHL2</accession>
<name>A0A9Q1GHL2_9CARY</name>
<gene>
    <name evidence="2" type="ORF">Cgig2_019813</name>
</gene>
<sequence>MQQSGKRQGNEEHMYFYMGESNRPKRQNRRALMTERGGCIGDHPRSRLRLGGEIIELSDDDEISVASDAKTHLWAHDYVNLIYMGVTQQLIYNQLVHPMETHNMGKVDRKTGRVVGGEEFDDEYDRCRLPSNNGRQPSKPPSKRRESQTQGNKSRRCSRSDEVGHMRRTCCNPYADFDASYKGDLRQYLPGIFVSDRMSEITIMAVRVINNNPLRFWWKDAHAMPLQFHIVIQTSVGQELPTRGGMPIRDLLRTVWKVYFISFPSTTVIEVMSTMPLVDPIGRCVCMCRQSSRRIHGQLRIIR</sequence>
<feature type="region of interest" description="Disordered" evidence="1">
    <location>
        <begin position="124"/>
        <end position="162"/>
    </location>
</feature>